<evidence type="ECO:0000313" key="4">
    <source>
        <dbReference type="Proteomes" id="UP000298127"/>
    </source>
</evidence>
<keyword evidence="2" id="KW-1133">Transmembrane helix</keyword>
<organism evidence="3 4">
    <name type="scientific">Orlajensenia leifsoniae</name>
    <dbReference type="NCBI Taxonomy" id="2561933"/>
    <lineage>
        <taxon>Bacteria</taxon>
        <taxon>Bacillati</taxon>
        <taxon>Actinomycetota</taxon>
        <taxon>Actinomycetes</taxon>
        <taxon>Micrococcales</taxon>
        <taxon>Microbacteriaceae</taxon>
        <taxon>Orlajensenia</taxon>
    </lineage>
</organism>
<protein>
    <recommendedName>
        <fullName evidence="5">DUF4760 domain-containing protein</fullName>
    </recommendedName>
</protein>
<proteinExistence type="predicted"/>
<evidence type="ECO:0000256" key="2">
    <source>
        <dbReference type="SAM" id="Phobius"/>
    </source>
</evidence>
<dbReference type="RefSeq" id="WP_135121350.1">
    <property type="nucleotide sequence ID" value="NZ_SPQZ01000006.1"/>
</dbReference>
<evidence type="ECO:0000313" key="3">
    <source>
        <dbReference type="EMBL" id="TFV95410.1"/>
    </source>
</evidence>
<gene>
    <name evidence="3" type="ORF">E4M00_15305</name>
</gene>
<feature type="transmembrane region" description="Helical" evidence="2">
    <location>
        <begin position="6"/>
        <end position="30"/>
    </location>
</feature>
<reference evidence="3 4" key="1">
    <citation type="journal article" date="2018" name="J. Microbiol.">
        <title>Leifsonia flava sp. nov., a novel actinobacterium isolated from the rhizosphere of Aquilegia viridiflora.</title>
        <authorList>
            <person name="Cai Y."/>
            <person name="Tao W.Z."/>
            <person name="Ma Y.J."/>
            <person name="Cheng J."/>
            <person name="Zhang M.Y."/>
            <person name="Zhang Y.X."/>
        </authorList>
    </citation>
    <scope>NUCLEOTIDE SEQUENCE [LARGE SCALE GENOMIC DNA]</scope>
    <source>
        <strain evidence="3 4">SYP-B2174</strain>
    </source>
</reference>
<accession>A0A4Y9QTL0</accession>
<keyword evidence="2" id="KW-0472">Membrane</keyword>
<dbReference type="Proteomes" id="UP000298127">
    <property type="component" value="Unassembled WGS sequence"/>
</dbReference>
<comment type="caution">
    <text evidence="3">The sequence shown here is derived from an EMBL/GenBank/DDBJ whole genome shotgun (WGS) entry which is preliminary data.</text>
</comment>
<name>A0A4Y9QTL0_9MICO</name>
<keyword evidence="2" id="KW-0812">Transmembrane</keyword>
<dbReference type="EMBL" id="SPQZ01000006">
    <property type="protein sequence ID" value="TFV95410.1"/>
    <property type="molecule type" value="Genomic_DNA"/>
</dbReference>
<sequence>MNNPNWTDVVIAFTGIVTPVLVAVFGVFLARRQSRSQLLQQTRFEYYKSLAPDLNRLMCYLTFIGTWRDDSPPEIVALKRRLDSTFHVAAPLFSGEVSAAYRRQMDLSFATFGNWGQDATIRSSAYRRQQTWSRADLPWEPGWQAMFDLDNADSITAESLAAYRKAYDDLLFALVTDLSLTRAREEYTTPRVSRNASPSIVRDIPGTARP</sequence>
<dbReference type="AlphaFoldDB" id="A0A4Y9QTL0"/>
<keyword evidence="4" id="KW-1185">Reference proteome</keyword>
<evidence type="ECO:0008006" key="5">
    <source>
        <dbReference type="Google" id="ProtNLM"/>
    </source>
</evidence>
<evidence type="ECO:0000256" key="1">
    <source>
        <dbReference type="SAM" id="MobiDB-lite"/>
    </source>
</evidence>
<feature type="region of interest" description="Disordered" evidence="1">
    <location>
        <begin position="187"/>
        <end position="210"/>
    </location>
</feature>